<evidence type="ECO:0000256" key="1">
    <source>
        <dbReference type="ARBA" id="ARBA00001933"/>
    </source>
</evidence>
<dbReference type="STRING" id="142842.SAMN02745118_01787"/>
<dbReference type="OrthoDB" id="9804366at2"/>
<evidence type="ECO:0000313" key="6">
    <source>
        <dbReference type="EMBL" id="SJZ77721.1"/>
    </source>
</evidence>
<feature type="domain" description="Aminotransferase class V" evidence="5">
    <location>
        <begin position="2"/>
        <end position="372"/>
    </location>
</feature>
<dbReference type="InterPro" id="IPR015422">
    <property type="entry name" value="PyrdxlP-dep_Trfase_small"/>
</dbReference>
<dbReference type="AlphaFoldDB" id="A0A1T4NEF4"/>
<evidence type="ECO:0000259" key="5">
    <source>
        <dbReference type="Pfam" id="PF00266"/>
    </source>
</evidence>
<keyword evidence="2" id="KW-0663">Pyridoxal phosphate</keyword>
<dbReference type="Gene3D" id="3.90.1150.10">
    <property type="entry name" value="Aspartate Aminotransferase, domain 1"/>
    <property type="match status" value="1"/>
</dbReference>
<comment type="cofactor">
    <cofactor evidence="1 4">
        <name>pyridoxal 5'-phosphate</name>
        <dbReference type="ChEBI" id="CHEBI:597326"/>
    </cofactor>
</comment>
<dbReference type="Proteomes" id="UP000190625">
    <property type="component" value="Unassembled WGS sequence"/>
</dbReference>
<protein>
    <submittedName>
        <fullName evidence="6">Cysteine desulfurase family protein</fullName>
    </submittedName>
</protein>
<dbReference type="RefSeq" id="WP_078810246.1">
    <property type="nucleotide sequence ID" value="NZ_FUWM01000014.1"/>
</dbReference>
<dbReference type="EMBL" id="FUWM01000014">
    <property type="protein sequence ID" value="SJZ77721.1"/>
    <property type="molecule type" value="Genomic_DNA"/>
</dbReference>
<proteinExistence type="inferred from homology"/>
<dbReference type="Gene3D" id="3.40.640.10">
    <property type="entry name" value="Type I PLP-dependent aspartate aminotransferase-like (Major domain)"/>
    <property type="match status" value="1"/>
</dbReference>
<dbReference type="InterPro" id="IPR015424">
    <property type="entry name" value="PyrdxlP-dep_Trfase"/>
</dbReference>
<evidence type="ECO:0000313" key="7">
    <source>
        <dbReference type="Proteomes" id="UP000190625"/>
    </source>
</evidence>
<dbReference type="PANTHER" id="PTHR43586">
    <property type="entry name" value="CYSTEINE DESULFURASE"/>
    <property type="match status" value="1"/>
</dbReference>
<evidence type="ECO:0000256" key="3">
    <source>
        <dbReference type="RuleBase" id="RU004075"/>
    </source>
</evidence>
<dbReference type="GO" id="GO:0003824">
    <property type="term" value="F:catalytic activity"/>
    <property type="evidence" value="ECO:0007669"/>
    <property type="project" value="UniProtKB-ARBA"/>
</dbReference>
<accession>A0A1T4NEF4</accession>
<dbReference type="PANTHER" id="PTHR43586:SF4">
    <property type="entry name" value="ISOPENICILLIN N EPIMERASE"/>
    <property type="match status" value="1"/>
</dbReference>
<dbReference type="PROSITE" id="PS00595">
    <property type="entry name" value="AA_TRANSFER_CLASS_5"/>
    <property type="match status" value="1"/>
</dbReference>
<organism evidence="6 7">
    <name type="scientific">Selenihalanaerobacter shriftii</name>
    <dbReference type="NCBI Taxonomy" id="142842"/>
    <lineage>
        <taxon>Bacteria</taxon>
        <taxon>Bacillati</taxon>
        <taxon>Bacillota</taxon>
        <taxon>Clostridia</taxon>
        <taxon>Halanaerobiales</taxon>
        <taxon>Halobacteroidaceae</taxon>
        <taxon>Selenihalanaerobacter</taxon>
    </lineage>
</organism>
<dbReference type="InterPro" id="IPR020578">
    <property type="entry name" value="Aminotrans_V_PyrdxlP_BS"/>
</dbReference>
<keyword evidence="7" id="KW-1185">Reference proteome</keyword>
<dbReference type="InterPro" id="IPR000192">
    <property type="entry name" value="Aminotrans_V_dom"/>
</dbReference>
<dbReference type="NCBIfam" id="TIGR01977">
    <property type="entry name" value="am_tr_V_EF2568"/>
    <property type="match status" value="1"/>
</dbReference>
<evidence type="ECO:0000256" key="4">
    <source>
        <dbReference type="RuleBase" id="RU004504"/>
    </source>
</evidence>
<gene>
    <name evidence="6" type="ORF">SAMN02745118_01787</name>
</gene>
<dbReference type="SUPFAM" id="SSF53383">
    <property type="entry name" value="PLP-dependent transferases"/>
    <property type="match status" value="1"/>
</dbReference>
<evidence type="ECO:0000256" key="2">
    <source>
        <dbReference type="ARBA" id="ARBA00022898"/>
    </source>
</evidence>
<sequence>MIYFDNAATTYPKPEEVYEFMDKFYRNHGVNAGRGAYDSANQANNLIGETRDKVANIFGINDNQEIIFTSSATEAINLVLKGIDWKEGDVVYYSPFEHNAVLRNLYFLEEKHNIKLRQIPVNDSTFEFKVDELEQMFVSESPRLVAVSQVSNVCGVIAPITRLAELVAKYDGLMMVDGAQAAGILNLDLDNIDYYIWAGHKSLYGPFGIAGVVVNKDSAGFEPLIHGGTGNASEKKSMPTELPIKYQAGSQNIQAIAGLNAAIKWLEKIEVDEVFDHDKKLMRKLIEVLDEFIDLTLYLPKNLDNHFNVLAVKVSGYSPHDFGKILDEKFDIAVRTGLHCAPKTHEFLGTLPEGLVRFSVGYFNTIDNVYALKKRLDQIIF</sequence>
<dbReference type="Pfam" id="PF00266">
    <property type="entry name" value="Aminotran_5"/>
    <property type="match status" value="1"/>
</dbReference>
<reference evidence="7" key="1">
    <citation type="submission" date="2017-02" db="EMBL/GenBank/DDBJ databases">
        <authorList>
            <person name="Varghese N."/>
            <person name="Submissions S."/>
        </authorList>
    </citation>
    <scope>NUCLEOTIDE SEQUENCE [LARGE SCALE GENOMIC DNA]</scope>
    <source>
        <strain evidence="7">ATCC BAA-73</strain>
    </source>
</reference>
<comment type="similarity">
    <text evidence="3">Belongs to the class-V pyridoxal-phosphate-dependent aminotransferase family.</text>
</comment>
<dbReference type="InterPro" id="IPR015421">
    <property type="entry name" value="PyrdxlP-dep_Trfase_major"/>
</dbReference>
<name>A0A1T4NEF4_9FIRM</name>
<dbReference type="InterPro" id="IPR010969">
    <property type="entry name" value="Cys_dSase-rel_unknwn_funct"/>
</dbReference>